<feature type="region of interest" description="Disordered" evidence="2">
    <location>
        <begin position="1"/>
        <end position="160"/>
    </location>
</feature>
<evidence type="ECO:0000256" key="2">
    <source>
        <dbReference type="SAM" id="MobiDB-lite"/>
    </source>
</evidence>
<comment type="caution">
    <text evidence="4">The sequence shown here is derived from an EMBL/GenBank/DDBJ whole genome shotgun (WGS) entry which is preliminary data.</text>
</comment>
<dbReference type="InterPro" id="IPR000571">
    <property type="entry name" value="Znf_CCCH"/>
</dbReference>
<dbReference type="OrthoDB" id="411372at2759"/>
<feature type="zinc finger region" description="C3H1-type" evidence="1">
    <location>
        <begin position="217"/>
        <end position="244"/>
    </location>
</feature>
<feature type="compositionally biased region" description="Basic and acidic residues" evidence="2">
    <location>
        <begin position="54"/>
        <end position="63"/>
    </location>
</feature>
<feature type="domain" description="C3H1-type" evidence="3">
    <location>
        <begin position="217"/>
        <end position="244"/>
    </location>
</feature>
<dbReference type="PROSITE" id="PS50103">
    <property type="entry name" value="ZF_C3H1"/>
    <property type="match status" value="1"/>
</dbReference>
<dbReference type="Proteomes" id="UP000789595">
    <property type="component" value="Unassembled WGS sequence"/>
</dbReference>
<feature type="compositionally biased region" description="Basic and acidic residues" evidence="2">
    <location>
        <begin position="20"/>
        <end position="42"/>
    </location>
</feature>
<keyword evidence="1" id="KW-0479">Metal-binding</keyword>
<keyword evidence="5" id="KW-1185">Reference proteome</keyword>
<proteinExistence type="predicted"/>
<sequence length="278" mass="32063">MYSSSRGLPAGKDWQSRSSKQSESRFSDRSHTSRYRPRDRSRSRERRHRSRSWSPRERTDRWRPPPRRRSRSRHRSPPRRDERRRSRSPRWQRSPPRPRSPPRRYERRRSRSPRRQRSPPPRYRQRSPPPPRRKPQSRSVSPVVTAESTATVADAGPTLDSVMRAHPGLSVTDALEILARKTGSAADKALEHHGREGKRIFTEEPTDRKGAVMTAVLSVRPSCCYFLQGICTFGERCEHAHIKSTRCHFGHRCRVGHAAPLVEYCNITTGGASKGAGN</sequence>
<evidence type="ECO:0000313" key="4">
    <source>
        <dbReference type="EMBL" id="CAH0374975.1"/>
    </source>
</evidence>
<evidence type="ECO:0000256" key="1">
    <source>
        <dbReference type="PROSITE-ProRule" id="PRU00723"/>
    </source>
</evidence>
<accession>A0A8J2SQL9</accession>
<protein>
    <recommendedName>
        <fullName evidence="3">C3H1-type domain-containing protein</fullName>
    </recommendedName>
</protein>
<evidence type="ECO:0000313" key="5">
    <source>
        <dbReference type="Proteomes" id="UP000789595"/>
    </source>
</evidence>
<evidence type="ECO:0000259" key="3">
    <source>
        <dbReference type="PROSITE" id="PS50103"/>
    </source>
</evidence>
<dbReference type="AlphaFoldDB" id="A0A8J2SQL9"/>
<name>A0A8J2SQL9_9STRA</name>
<feature type="compositionally biased region" description="Pro residues" evidence="2">
    <location>
        <begin position="118"/>
        <end position="130"/>
    </location>
</feature>
<feature type="compositionally biased region" description="Basic residues" evidence="2">
    <location>
        <begin position="100"/>
        <end position="117"/>
    </location>
</feature>
<organism evidence="4 5">
    <name type="scientific">Pelagomonas calceolata</name>
    <dbReference type="NCBI Taxonomy" id="35677"/>
    <lineage>
        <taxon>Eukaryota</taxon>
        <taxon>Sar</taxon>
        <taxon>Stramenopiles</taxon>
        <taxon>Ochrophyta</taxon>
        <taxon>Pelagophyceae</taxon>
        <taxon>Pelagomonadales</taxon>
        <taxon>Pelagomonadaceae</taxon>
        <taxon>Pelagomonas</taxon>
    </lineage>
</organism>
<feature type="compositionally biased region" description="Basic residues" evidence="2">
    <location>
        <begin position="64"/>
        <end position="77"/>
    </location>
</feature>
<reference evidence="4" key="1">
    <citation type="submission" date="2021-11" db="EMBL/GenBank/DDBJ databases">
        <authorList>
            <consortium name="Genoscope - CEA"/>
            <person name="William W."/>
        </authorList>
    </citation>
    <scope>NUCLEOTIDE SEQUENCE</scope>
</reference>
<keyword evidence="1" id="KW-0863">Zinc-finger</keyword>
<dbReference type="GO" id="GO:0008270">
    <property type="term" value="F:zinc ion binding"/>
    <property type="evidence" value="ECO:0007669"/>
    <property type="project" value="UniProtKB-KW"/>
</dbReference>
<keyword evidence="1" id="KW-0862">Zinc</keyword>
<gene>
    <name evidence="4" type="ORF">PECAL_4P22890</name>
</gene>
<dbReference type="EMBL" id="CAKKNE010000004">
    <property type="protein sequence ID" value="CAH0374975.1"/>
    <property type="molecule type" value="Genomic_DNA"/>
</dbReference>